<dbReference type="AlphaFoldDB" id="A0A1B8SB79"/>
<evidence type="ECO:0000313" key="3">
    <source>
        <dbReference type="Proteomes" id="UP000092668"/>
    </source>
</evidence>
<gene>
    <name evidence="2" type="ORF">ACT18_19985</name>
</gene>
<protein>
    <submittedName>
        <fullName evidence="2">Uncharacterized protein</fullName>
    </submittedName>
</protein>
<keyword evidence="1" id="KW-0472">Membrane</keyword>
<sequence>MMPTGSGAQSCVLWSGFDISGVASNYQAIAGILAGFTFAAVTVVLDRSHRHRAGGQPVGARGIEYEKLTGIALVAAFLGLLFASFQYGILSGERGCALTGGRAASEELLGDVMFAASIYILVYGLVQLASSSATALAKHARFIVAVLVPPVVVCFAEIKLMDLAISLGSTEEQQPLQPLWDHANRLSAPIGLTILGGCGLLWWLGSTRRRSTAPPDRFSRFTQTALPYLTIVIVICARIHSVVALPTVNPAAHITPAEGWLWVVLLTAVVLVQSTALSFQKGVDGFDPDVDAKQPDAEDISPRIG</sequence>
<evidence type="ECO:0000313" key="2">
    <source>
        <dbReference type="EMBL" id="OBY29993.1"/>
    </source>
</evidence>
<feature type="transmembrane region" description="Helical" evidence="1">
    <location>
        <begin position="68"/>
        <end position="89"/>
    </location>
</feature>
<feature type="transmembrane region" description="Helical" evidence="1">
    <location>
        <begin position="109"/>
        <end position="130"/>
    </location>
</feature>
<evidence type="ECO:0000256" key="1">
    <source>
        <dbReference type="SAM" id="Phobius"/>
    </source>
</evidence>
<feature type="transmembrane region" description="Helical" evidence="1">
    <location>
        <begin position="26"/>
        <end position="47"/>
    </location>
</feature>
<feature type="transmembrane region" description="Helical" evidence="1">
    <location>
        <begin position="260"/>
        <end position="279"/>
    </location>
</feature>
<name>A0A1B8SB79_9MYCO</name>
<proteinExistence type="predicted"/>
<feature type="transmembrane region" description="Helical" evidence="1">
    <location>
        <begin position="186"/>
        <end position="204"/>
    </location>
</feature>
<organism evidence="2 3">
    <name type="scientific">Mycolicibacter kumamotonensis</name>
    <dbReference type="NCBI Taxonomy" id="354243"/>
    <lineage>
        <taxon>Bacteria</taxon>
        <taxon>Bacillati</taxon>
        <taxon>Actinomycetota</taxon>
        <taxon>Actinomycetes</taxon>
        <taxon>Mycobacteriales</taxon>
        <taxon>Mycobacteriaceae</taxon>
        <taxon>Mycolicibacter</taxon>
    </lineage>
</organism>
<dbReference type="Proteomes" id="UP000092668">
    <property type="component" value="Unassembled WGS sequence"/>
</dbReference>
<comment type="caution">
    <text evidence="2">The sequence shown here is derived from an EMBL/GenBank/DDBJ whole genome shotgun (WGS) entry which is preliminary data.</text>
</comment>
<dbReference type="STRING" id="354243.BST28_13100"/>
<feature type="transmembrane region" description="Helical" evidence="1">
    <location>
        <begin position="225"/>
        <end position="248"/>
    </location>
</feature>
<dbReference type="EMBL" id="LFOE01000042">
    <property type="protein sequence ID" value="OBY29993.1"/>
    <property type="molecule type" value="Genomic_DNA"/>
</dbReference>
<feature type="transmembrane region" description="Helical" evidence="1">
    <location>
        <begin position="142"/>
        <end position="166"/>
    </location>
</feature>
<reference evidence="2 3" key="1">
    <citation type="submission" date="2015-06" db="EMBL/GenBank/DDBJ databases">
        <title>Genome sequence of Mycobacterium kumamotonense strain Roo.</title>
        <authorList>
            <person name="Greninger A.L."/>
            <person name="Cunningham G."/>
            <person name="Miller S."/>
        </authorList>
    </citation>
    <scope>NUCLEOTIDE SEQUENCE [LARGE SCALE GENOMIC DNA]</scope>
    <source>
        <strain evidence="2 3">Roo</strain>
    </source>
</reference>
<dbReference type="PATRIC" id="fig|354243.3.peg.4131"/>
<accession>A0A1B8SB79</accession>
<keyword evidence="3" id="KW-1185">Reference proteome</keyword>
<keyword evidence="1" id="KW-0812">Transmembrane</keyword>
<keyword evidence="1" id="KW-1133">Transmembrane helix</keyword>